<dbReference type="PROSITE" id="PS50222">
    <property type="entry name" value="EF_HAND_2"/>
    <property type="match status" value="1"/>
</dbReference>
<dbReference type="Gene3D" id="1.10.238.10">
    <property type="entry name" value="EF-hand"/>
    <property type="match status" value="1"/>
</dbReference>
<dbReference type="GO" id="GO:0005509">
    <property type="term" value="F:calcium ion binding"/>
    <property type="evidence" value="ECO:0007669"/>
    <property type="project" value="InterPro"/>
</dbReference>
<dbReference type="Proteomes" id="UP001219933">
    <property type="component" value="Chromosome 2"/>
</dbReference>
<protein>
    <recommendedName>
        <fullName evidence="3">EF-hand domain-containing protein</fullName>
    </recommendedName>
</protein>
<evidence type="ECO:0000313" key="5">
    <source>
        <dbReference type="Proteomes" id="UP001219933"/>
    </source>
</evidence>
<dbReference type="AlphaFoldDB" id="A0AAF0EUN5"/>
<accession>A0AAF0EUN5</accession>
<keyword evidence="2" id="KW-0106">Calcium</keyword>
<dbReference type="InterPro" id="IPR002048">
    <property type="entry name" value="EF_hand_dom"/>
</dbReference>
<evidence type="ECO:0000256" key="1">
    <source>
        <dbReference type="ARBA" id="ARBA00022737"/>
    </source>
</evidence>
<reference evidence="4" key="1">
    <citation type="submission" date="2023-03" db="EMBL/GenBank/DDBJ databases">
        <title>Mating type loci evolution in Malassezia.</title>
        <authorList>
            <person name="Coelho M.A."/>
        </authorList>
    </citation>
    <scope>NUCLEOTIDE SEQUENCE</scope>
    <source>
        <strain evidence="4">CBS 11721</strain>
    </source>
</reference>
<dbReference type="PROSITE" id="PS00018">
    <property type="entry name" value="EF_HAND_1"/>
    <property type="match status" value="1"/>
</dbReference>
<dbReference type="InterPro" id="IPR018247">
    <property type="entry name" value="EF_Hand_1_Ca_BS"/>
</dbReference>
<dbReference type="SUPFAM" id="SSF47473">
    <property type="entry name" value="EF-hand"/>
    <property type="match status" value="1"/>
</dbReference>
<name>A0AAF0EUN5_9BASI</name>
<feature type="domain" description="EF-hand" evidence="3">
    <location>
        <begin position="12"/>
        <end position="47"/>
    </location>
</feature>
<evidence type="ECO:0000259" key="3">
    <source>
        <dbReference type="PROSITE" id="PS50222"/>
    </source>
</evidence>
<dbReference type="PANTHER" id="PTHR23049">
    <property type="entry name" value="MYOSIN REGULATORY LIGHT CHAIN 2"/>
    <property type="match status" value="1"/>
</dbReference>
<sequence length="147" mass="16102">MDAGPLSRLSATQIQQLQRVFFALDKDEDGLVSESDVAAVLRSIGKTDPQAAKAYGVTEPIDQTRFIAMMGERIGRVGDMSALIEAFESFDEKDQGVVEVAALREAINDPEALSNMLVPPFVDRSGKLFHYKKCTCVLTSYLSARDV</sequence>
<dbReference type="InterPro" id="IPR050403">
    <property type="entry name" value="Myosin_RLC"/>
</dbReference>
<dbReference type="EMBL" id="CP119878">
    <property type="protein sequence ID" value="WFD34937.1"/>
    <property type="molecule type" value="Genomic_DNA"/>
</dbReference>
<evidence type="ECO:0000313" key="4">
    <source>
        <dbReference type="EMBL" id="WFD34937.1"/>
    </source>
</evidence>
<organism evidence="4 5">
    <name type="scientific">Malassezia cuniculi</name>
    <dbReference type="NCBI Taxonomy" id="948313"/>
    <lineage>
        <taxon>Eukaryota</taxon>
        <taxon>Fungi</taxon>
        <taxon>Dikarya</taxon>
        <taxon>Basidiomycota</taxon>
        <taxon>Ustilaginomycotina</taxon>
        <taxon>Malasseziomycetes</taxon>
        <taxon>Malasseziales</taxon>
        <taxon>Malasseziaceae</taxon>
        <taxon>Malassezia</taxon>
    </lineage>
</organism>
<keyword evidence="5" id="KW-1185">Reference proteome</keyword>
<evidence type="ECO:0000256" key="2">
    <source>
        <dbReference type="ARBA" id="ARBA00022837"/>
    </source>
</evidence>
<gene>
    <name evidence="4" type="ORF">MCUN1_001783</name>
</gene>
<keyword evidence="1" id="KW-0677">Repeat</keyword>
<dbReference type="InterPro" id="IPR011992">
    <property type="entry name" value="EF-hand-dom_pair"/>
</dbReference>
<proteinExistence type="predicted"/>